<feature type="compositionally biased region" description="Polar residues" evidence="16">
    <location>
        <begin position="1008"/>
        <end position="1018"/>
    </location>
</feature>
<dbReference type="SUPFAM" id="SSF50044">
    <property type="entry name" value="SH3-domain"/>
    <property type="match status" value="3"/>
</dbReference>
<keyword evidence="19" id="KW-1185">Reference proteome</keyword>
<keyword evidence="9" id="KW-0254">Endocytosis</keyword>
<dbReference type="CDD" id="cd11773">
    <property type="entry name" value="SH3_Sla1p_1"/>
    <property type="match status" value="1"/>
</dbReference>
<gene>
    <name evidence="18" type="ORF">B0T11DRAFT_70873</name>
</gene>
<feature type="compositionally biased region" description="Low complexity" evidence="16">
    <location>
        <begin position="855"/>
        <end position="876"/>
    </location>
</feature>
<dbReference type="AlphaFoldDB" id="A0A8K0TMM3"/>
<feature type="compositionally biased region" description="Pro residues" evidence="16">
    <location>
        <begin position="140"/>
        <end position="150"/>
    </location>
</feature>
<dbReference type="PRINTS" id="PR00452">
    <property type="entry name" value="SH3DOMAIN"/>
</dbReference>
<dbReference type="Gene3D" id="1.10.150.50">
    <property type="entry name" value="Transcription Factor, Ets-1"/>
    <property type="match status" value="1"/>
</dbReference>
<dbReference type="GO" id="GO:0042802">
    <property type="term" value="F:identical protein binding"/>
    <property type="evidence" value="ECO:0007669"/>
    <property type="project" value="InterPro"/>
</dbReference>
<feature type="domain" description="SH3" evidence="17">
    <location>
        <begin position="2"/>
        <end position="69"/>
    </location>
</feature>
<dbReference type="InterPro" id="IPR013761">
    <property type="entry name" value="SAM/pointed_sf"/>
</dbReference>
<evidence type="ECO:0000256" key="2">
    <source>
        <dbReference type="ARBA" id="ARBA00004134"/>
    </source>
</evidence>
<evidence type="ECO:0000256" key="11">
    <source>
        <dbReference type="ARBA" id="ARBA00022753"/>
    </source>
</evidence>
<dbReference type="CDD" id="cd11775">
    <property type="entry name" value="SH3_Sla1p_3"/>
    <property type="match status" value="1"/>
</dbReference>
<feature type="compositionally biased region" description="Polar residues" evidence="16">
    <location>
        <begin position="231"/>
        <end position="241"/>
    </location>
</feature>
<dbReference type="Gene3D" id="2.30.30.700">
    <property type="entry name" value="SLA1 homology domain 1"/>
    <property type="match status" value="1"/>
</dbReference>
<dbReference type="Pfam" id="PF00018">
    <property type="entry name" value="SH3_1"/>
    <property type="match status" value="1"/>
</dbReference>
<accession>A0A8K0TMM3</accession>
<dbReference type="GO" id="GO:0003779">
    <property type="term" value="F:actin binding"/>
    <property type="evidence" value="ECO:0007669"/>
    <property type="project" value="UniProtKB-KW"/>
</dbReference>
<evidence type="ECO:0000256" key="5">
    <source>
        <dbReference type="ARBA" id="ARBA00020357"/>
    </source>
</evidence>
<keyword evidence="11" id="KW-0967">Endosome</keyword>
<protein>
    <recommendedName>
        <fullName evidence="5">Actin cytoskeleton-regulatory complex protein SLA1</fullName>
    </recommendedName>
</protein>
<evidence type="ECO:0000256" key="10">
    <source>
        <dbReference type="ARBA" id="ARBA00022737"/>
    </source>
</evidence>
<feature type="region of interest" description="Disordered" evidence="16">
    <location>
        <begin position="958"/>
        <end position="979"/>
    </location>
</feature>
<dbReference type="GO" id="GO:0030833">
    <property type="term" value="P:regulation of actin filament polymerization"/>
    <property type="evidence" value="ECO:0007669"/>
    <property type="project" value="TreeGrafter"/>
</dbReference>
<feature type="compositionally biased region" description="Low complexity" evidence="16">
    <location>
        <begin position="1021"/>
        <end position="1035"/>
    </location>
</feature>
<dbReference type="InterPro" id="IPR035821">
    <property type="entry name" value="Sla1_SH3_3"/>
</dbReference>
<evidence type="ECO:0000256" key="7">
    <source>
        <dbReference type="ARBA" id="ARBA00022475"/>
    </source>
</evidence>
<organism evidence="18 19">
    <name type="scientific">Plectosphaerella cucumerina</name>
    <dbReference type="NCBI Taxonomy" id="40658"/>
    <lineage>
        <taxon>Eukaryota</taxon>
        <taxon>Fungi</taxon>
        <taxon>Dikarya</taxon>
        <taxon>Ascomycota</taxon>
        <taxon>Pezizomycotina</taxon>
        <taxon>Sordariomycetes</taxon>
        <taxon>Hypocreomycetidae</taxon>
        <taxon>Glomerellales</taxon>
        <taxon>Plectosphaerellaceae</taxon>
        <taxon>Plectosphaerella</taxon>
    </lineage>
</organism>
<proteinExistence type="inferred from homology"/>
<sequence length="1116" mass="119835">MGFKGVYRALYDYKPQAEGELAIDDGDLLYILENDGEDGWWKAKKKASSEDADEPTGLIPENYVEEAQPTAKARALYEYTRQTDEELSFPEDADLVVYDSSDEDWILVGYNKDYGFVPSNYIEIQDSGTQTPEAPQAAVAPPPPSLPVRPPVAQNGSDDYADQVASPSPPASPVAANNPAAALASVMGGRAVLPPPAATVSPPLQSPRSQVSDEEEVRSPTLPARPESHISAPTRSQSQRHVQFDQGGDNEDSGPLKVPGGFHMYNINEMVSVMGKRKKMPTTLGINLGTGTILIAPEKAQDGPTQEWTADRMTHYSREGKHVFMELVRPSKSIDFHAGAKDTAEEIVSALGELAGAVKAAGLRDIIFAGSGQSHKKGTILYDFMAQGDDEVTVAVGDDVIIFDDTKSDEWWQVRRIKNGKEGVVPSSYIEVTGITSPPPASSGINAGLSTVEQNRLDEIRLTKEAMKAAHNEPQQQQQQQQVGPGMPLPPRGSSLQARDGNNSGQRKRDSGRADGARSKSRPDSSKVRSWTDRSKSFSVEAQFLGLKDGKINLHKLNGVKIAVPIAKMSLEDLEYVEAVTGISLDEDKPLSNVKRNSNRAASSSSSAPPKVGASVEPPQPKVPEYDWFQFFLECEVPLGVCERYAQAFNKESMTESILPDVDASVLRNLGLREGDILKVMRHLDQRFGRNKKGKEAAGDEDGGGLFSGPGGALRNNTRKGRPAPAVQTSDVVDPKAFGVKDEKPAEESSSRASPPQAAAKASGSSGFDDDAWDVKPSKKTEEAPPQPARSEPAPAAAPAPAPRQTPNMTGAMQELSLLTAPLEPTRTAASQPTLPPLPASATPPAQAPPPQIPQPTGASPAFFAANNLAAQQRQRPTPPQLSGGQGALAPPPGRPLSAPLSAQPSGFAPPPMMPQMTGAVQGRVAPPGQSLEEMNQSRLQQQQFALQQQQLQQMQQQQQQQFPQMAPQMTGFPGQQQPLQQFQTGMPQNGPFMQPMMTGNVPPQQFTPLQNQMTGFPSGQFPQQQQQPQPFNPQATGINSFLPPALEPQRTGMPPFQPQPTGFNSAPLQPLQPQQTGPPPPVRFGVSADAKKLAPQATGRRANLSQATPNNPFGF</sequence>
<feature type="compositionally biased region" description="Basic and acidic residues" evidence="16">
    <location>
        <begin position="739"/>
        <end position="750"/>
    </location>
</feature>
<evidence type="ECO:0000256" key="16">
    <source>
        <dbReference type="SAM" id="MobiDB-lite"/>
    </source>
</evidence>
<evidence type="ECO:0000259" key="17">
    <source>
        <dbReference type="PROSITE" id="PS50002"/>
    </source>
</evidence>
<dbReference type="Pfam" id="PF24081">
    <property type="entry name" value="PH_SLA1"/>
    <property type="match status" value="1"/>
</dbReference>
<dbReference type="GO" id="GO:0043130">
    <property type="term" value="F:ubiquitin binding"/>
    <property type="evidence" value="ECO:0007669"/>
    <property type="project" value="InterPro"/>
</dbReference>
<dbReference type="GO" id="GO:0005634">
    <property type="term" value="C:nucleus"/>
    <property type="evidence" value="ECO:0007669"/>
    <property type="project" value="TreeGrafter"/>
</dbReference>
<keyword evidence="6 15" id="KW-0728">SH3 domain</keyword>
<evidence type="ECO:0000256" key="13">
    <source>
        <dbReference type="ARBA" id="ARBA00023203"/>
    </source>
</evidence>
<dbReference type="GO" id="GO:0000147">
    <property type="term" value="P:actin cortical patch assembly"/>
    <property type="evidence" value="ECO:0007669"/>
    <property type="project" value="TreeGrafter"/>
</dbReference>
<dbReference type="EMBL" id="JAGPXD010000002">
    <property type="protein sequence ID" value="KAH7369128.1"/>
    <property type="molecule type" value="Genomic_DNA"/>
</dbReference>
<feature type="region of interest" description="Disordered" evidence="16">
    <location>
        <begin position="126"/>
        <end position="176"/>
    </location>
</feature>
<dbReference type="InterPro" id="IPR007131">
    <property type="entry name" value="SHD1"/>
</dbReference>
<evidence type="ECO:0000256" key="6">
    <source>
        <dbReference type="ARBA" id="ARBA00022443"/>
    </source>
</evidence>
<dbReference type="GO" id="GO:0005886">
    <property type="term" value="C:plasma membrane"/>
    <property type="evidence" value="ECO:0007669"/>
    <property type="project" value="UniProtKB-SubCell"/>
</dbReference>
<evidence type="ECO:0000313" key="18">
    <source>
        <dbReference type="EMBL" id="KAH7369128.1"/>
    </source>
</evidence>
<dbReference type="InterPro" id="IPR013182">
    <property type="entry name" value="DUF1720"/>
</dbReference>
<evidence type="ECO:0000256" key="14">
    <source>
        <dbReference type="ARBA" id="ARBA00023212"/>
    </source>
</evidence>
<dbReference type="Gene3D" id="2.30.30.40">
    <property type="entry name" value="SH3 Domains"/>
    <property type="match status" value="3"/>
</dbReference>
<reference evidence="18" key="1">
    <citation type="journal article" date="2021" name="Nat. Commun.">
        <title>Genetic determinants of endophytism in the Arabidopsis root mycobiome.</title>
        <authorList>
            <person name="Mesny F."/>
            <person name="Miyauchi S."/>
            <person name="Thiergart T."/>
            <person name="Pickel B."/>
            <person name="Atanasova L."/>
            <person name="Karlsson M."/>
            <person name="Huettel B."/>
            <person name="Barry K.W."/>
            <person name="Haridas S."/>
            <person name="Chen C."/>
            <person name="Bauer D."/>
            <person name="Andreopoulos W."/>
            <person name="Pangilinan J."/>
            <person name="LaButti K."/>
            <person name="Riley R."/>
            <person name="Lipzen A."/>
            <person name="Clum A."/>
            <person name="Drula E."/>
            <person name="Henrissat B."/>
            <person name="Kohler A."/>
            <person name="Grigoriev I.V."/>
            <person name="Martin F.M."/>
            <person name="Hacquard S."/>
        </authorList>
    </citation>
    <scope>NUCLEOTIDE SEQUENCE</scope>
    <source>
        <strain evidence="18">MPI-CAGE-AT-0016</strain>
    </source>
</reference>
<dbReference type="GO" id="GO:0010008">
    <property type="term" value="C:endosome membrane"/>
    <property type="evidence" value="ECO:0007669"/>
    <property type="project" value="UniProtKB-SubCell"/>
</dbReference>
<feature type="domain" description="SH3" evidence="17">
    <location>
        <begin position="70"/>
        <end position="127"/>
    </location>
</feature>
<feature type="compositionally biased region" description="Low complexity" evidence="16">
    <location>
        <begin position="592"/>
        <end position="612"/>
    </location>
</feature>
<dbReference type="Pfam" id="PF08226">
    <property type="entry name" value="DUF1720"/>
    <property type="match status" value="1"/>
</dbReference>
<feature type="domain" description="SH3" evidence="17">
    <location>
        <begin position="373"/>
        <end position="435"/>
    </location>
</feature>
<name>A0A8K0TMM3_9PEZI</name>
<feature type="region of interest" description="Disordered" evidence="16">
    <location>
        <begin position="589"/>
        <end position="619"/>
    </location>
</feature>
<dbReference type="Pfam" id="PF14604">
    <property type="entry name" value="SH3_9"/>
    <property type="match status" value="2"/>
</dbReference>
<dbReference type="GO" id="GO:0006897">
    <property type="term" value="P:endocytosis"/>
    <property type="evidence" value="ECO:0007669"/>
    <property type="project" value="UniProtKB-KW"/>
</dbReference>
<keyword evidence="10" id="KW-0677">Repeat</keyword>
<dbReference type="GO" id="GO:0030674">
    <property type="term" value="F:protein-macromolecule adaptor activity"/>
    <property type="evidence" value="ECO:0007669"/>
    <property type="project" value="InterPro"/>
</dbReference>
<feature type="region of interest" description="Disordered" evidence="16">
    <location>
        <begin position="194"/>
        <end position="257"/>
    </location>
</feature>
<keyword evidence="7" id="KW-1003">Cell membrane</keyword>
<evidence type="ECO:0000256" key="9">
    <source>
        <dbReference type="ARBA" id="ARBA00022583"/>
    </source>
</evidence>
<evidence type="ECO:0000256" key="8">
    <source>
        <dbReference type="ARBA" id="ARBA00022490"/>
    </source>
</evidence>
<keyword evidence="8" id="KW-0963">Cytoplasm</keyword>
<dbReference type="GO" id="GO:0030479">
    <property type="term" value="C:actin cortical patch"/>
    <property type="evidence" value="ECO:0007669"/>
    <property type="project" value="UniProtKB-SubCell"/>
</dbReference>
<feature type="compositionally biased region" description="Polar residues" evidence="16">
    <location>
        <begin position="1104"/>
        <end position="1116"/>
    </location>
</feature>
<comment type="similarity">
    <text evidence="4">Belongs to the SLA1 family.</text>
</comment>
<dbReference type="Pfam" id="PF03983">
    <property type="entry name" value="SHD1"/>
    <property type="match status" value="1"/>
</dbReference>
<comment type="caution">
    <text evidence="18">The sequence shown here is derived from an EMBL/GenBank/DDBJ whole genome shotgun (WGS) entry which is preliminary data.</text>
</comment>
<dbReference type="InterPro" id="IPR035800">
    <property type="entry name" value="Sla1_SH3_1"/>
</dbReference>
<feature type="region of interest" description="Disordered" evidence="16">
    <location>
        <begin position="690"/>
        <end position="945"/>
    </location>
</feature>
<keyword evidence="13" id="KW-0009">Actin-binding</keyword>
<dbReference type="PANTHER" id="PTHR15735:SF19">
    <property type="entry name" value="ACTIN CYTOSKELETON-REGULATORY COMPLEX PROTEIN SLA1"/>
    <property type="match status" value="1"/>
</dbReference>
<dbReference type="OrthoDB" id="26539at2759"/>
<evidence type="ECO:0000256" key="4">
    <source>
        <dbReference type="ARBA" id="ARBA00007948"/>
    </source>
</evidence>
<evidence type="ECO:0000313" key="19">
    <source>
        <dbReference type="Proteomes" id="UP000813385"/>
    </source>
</evidence>
<feature type="region of interest" description="Disordered" evidence="16">
    <location>
        <begin position="468"/>
        <end position="533"/>
    </location>
</feature>
<feature type="compositionally biased region" description="Low complexity" evidence="16">
    <location>
        <begin position="751"/>
        <end position="767"/>
    </location>
</feature>
<feature type="region of interest" description="Disordered" evidence="16">
    <location>
        <begin position="1008"/>
        <end position="1116"/>
    </location>
</feature>
<feature type="compositionally biased region" description="Polar residues" evidence="16">
    <location>
        <begin position="494"/>
        <end position="505"/>
    </location>
</feature>
<dbReference type="PANTHER" id="PTHR15735">
    <property type="entry name" value="FCH AND DOUBLE SH3 DOMAINS PROTEIN"/>
    <property type="match status" value="1"/>
</dbReference>
<evidence type="ECO:0000256" key="12">
    <source>
        <dbReference type="ARBA" id="ARBA00023136"/>
    </source>
</evidence>
<dbReference type="InterPro" id="IPR001452">
    <property type="entry name" value="SH3_domain"/>
</dbReference>
<feature type="compositionally biased region" description="Basic and acidic residues" evidence="16">
    <location>
        <begin position="773"/>
        <end position="783"/>
    </location>
</feature>
<dbReference type="Proteomes" id="UP000813385">
    <property type="component" value="Unassembled WGS sequence"/>
</dbReference>
<dbReference type="SMART" id="SM00326">
    <property type="entry name" value="SH3"/>
    <property type="match status" value="3"/>
</dbReference>
<dbReference type="PROSITE" id="PS50002">
    <property type="entry name" value="SH3"/>
    <property type="match status" value="3"/>
</dbReference>
<keyword evidence="12" id="KW-0472">Membrane</keyword>
<evidence type="ECO:0000256" key="3">
    <source>
        <dbReference type="ARBA" id="ARBA00004413"/>
    </source>
</evidence>
<comment type="subcellular location">
    <subcellularLocation>
        <location evidence="3">Cell membrane</location>
        <topology evidence="3">Peripheral membrane protein</topology>
        <orientation evidence="3">Cytoplasmic side</orientation>
    </subcellularLocation>
    <subcellularLocation>
        <location evidence="2">Cytoplasm</location>
        <location evidence="2">Cytoskeleton</location>
        <location evidence="2">Actin patch</location>
    </subcellularLocation>
    <subcellularLocation>
        <location evidence="1">Endosome membrane</location>
        <topology evidence="1">Peripheral membrane protein</topology>
        <orientation evidence="1">Cytoplasmic side</orientation>
    </subcellularLocation>
</comment>
<keyword evidence="14" id="KW-0206">Cytoskeleton</keyword>
<evidence type="ECO:0000256" key="1">
    <source>
        <dbReference type="ARBA" id="ARBA00004125"/>
    </source>
</evidence>
<evidence type="ECO:0000256" key="15">
    <source>
        <dbReference type="PROSITE-ProRule" id="PRU00192"/>
    </source>
</evidence>
<dbReference type="InterPro" id="IPR036028">
    <property type="entry name" value="SH3-like_dom_sf"/>
</dbReference>
<dbReference type="InterPro" id="IPR056996">
    <property type="entry name" value="PH_SLA1"/>
</dbReference>
<feature type="compositionally biased region" description="Basic and acidic residues" evidence="16">
    <location>
        <begin position="507"/>
        <end position="533"/>
    </location>
</feature>